<keyword evidence="6" id="KW-0732">Signal</keyword>
<dbReference type="GO" id="GO:0000287">
    <property type="term" value="F:magnesium ion binding"/>
    <property type="evidence" value="ECO:0007669"/>
    <property type="project" value="UniProtKB-UniRule"/>
</dbReference>
<keyword evidence="2 5" id="KW-0460">Magnesium</keyword>
<evidence type="ECO:0000313" key="8">
    <source>
        <dbReference type="EMBL" id="GJN53565.1"/>
    </source>
</evidence>
<evidence type="ECO:0000256" key="3">
    <source>
        <dbReference type="ARBA" id="ARBA00023239"/>
    </source>
</evidence>
<keyword evidence="4 5" id="KW-0046">Antibiotic resistance</keyword>
<dbReference type="PIRSF" id="PIRSF026412">
    <property type="entry name" value="Streptogrm_lyase"/>
    <property type="match status" value="1"/>
</dbReference>
<dbReference type="InterPro" id="IPR015943">
    <property type="entry name" value="WD40/YVTN_repeat-like_dom_sf"/>
</dbReference>
<dbReference type="GO" id="GO:0046677">
    <property type="term" value="P:response to antibiotic"/>
    <property type="evidence" value="ECO:0007669"/>
    <property type="project" value="UniProtKB-UniRule"/>
</dbReference>
<comment type="function">
    <text evidence="5">Inactivates the type B streptogramin antibiotics by linearizing the lactone ring at the ester linkage, generating a free phenylglycine carboxylate and converting the threonyl moiety into 2-amino-butenoic acid.</text>
</comment>
<dbReference type="Proteomes" id="UP000509383">
    <property type="component" value="Chromosome"/>
</dbReference>
<dbReference type="PANTHER" id="PTHR40274:SF3">
    <property type="entry name" value="VIRGINIAMYCIN B LYASE"/>
    <property type="match status" value="1"/>
</dbReference>
<evidence type="ECO:0000313" key="9">
    <source>
        <dbReference type="Proteomes" id="UP000509383"/>
    </source>
</evidence>
<proteinExistence type="inferred from homology"/>
<dbReference type="GO" id="GO:0016787">
    <property type="term" value="F:hydrolase activity"/>
    <property type="evidence" value="ECO:0007669"/>
    <property type="project" value="UniProtKB-KW"/>
</dbReference>
<evidence type="ECO:0000256" key="6">
    <source>
        <dbReference type="SAM" id="SignalP"/>
    </source>
</evidence>
<protein>
    <recommendedName>
        <fullName evidence="5">Virginiamycin B lyase</fullName>
        <ecNumber evidence="5">4.2.99.-</ecNumber>
    </recommendedName>
    <alternativeName>
        <fullName evidence="5">Streptogramin B lyase</fullName>
    </alternativeName>
</protein>
<dbReference type="EMBL" id="BQKM01000007">
    <property type="protein sequence ID" value="GJN53565.1"/>
    <property type="molecule type" value="Genomic_DNA"/>
</dbReference>
<dbReference type="KEGG" id="ptw:TUM18999_06600"/>
<evidence type="ECO:0000313" key="10">
    <source>
        <dbReference type="Proteomes" id="UP001054892"/>
    </source>
</evidence>
<dbReference type="AlphaFoldDB" id="A0A6J4DZF3"/>
<reference evidence="7 9" key="1">
    <citation type="submission" date="2020-05" db="EMBL/GenBank/DDBJ databases">
        <title>Characterization of novel class B3 metallo-beta-lactamase from novel Pseudomonas species.</title>
        <authorList>
            <person name="Yamada K."/>
            <person name="Aoki K."/>
            <person name="Ishii Y."/>
        </authorList>
    </citation>
    <scope>NUCLEOTIDE SEQUENCE [LARGE SCALE GENOMIC DNA]</scope>
    <source>
        <strain evidence="7 9">TUM18999</strain>
        <strain evidence="8 10">TUM20286</strain>
    </source>
</reference>
<dbReference type="Gene3D" id="2.130.10.10">
    <property type="entry name" value="YVTN repeat-like/Quinoprotein amine dehydrogenase"/>
    <property type="match status" value="2"/>
</dbReference>
<comment type="subunit">
    <text evidence="5">Monomer.</text>
</comment>
<keyword evidence="7" id="KW-0378">Hydrolase</keyword>
<keyword evidence="1 5" id="KW-0479">Metal-binding</keyword>
<evidence type="ECO:0000313" key="7">
    <source>
        <dbReference type="EMBL" id="BCG22469.1"/>
    </source>
</evidence>
<sequence length="316" mass="33631">MLRNAVAALFAALLSTTVLAAEVKYFPLPPGSGPRDVAPATDGRVWYTAQKLGLLGLLDPMTGQSLQVALGSGSSPRGVVVGQDGAAWVTDAGLNALVKVDPDRLATKHYPLPGNAANAGLNSATFDRAGMLWFTGQNGFYGRLDPKNGDIKVWPAPGGAGPYGITTTPNGEIWYASLDGKHIARIDAASGHAEVIASPEAQQGPQRIWSDSKGTLWVSESGSGKLSRYDPLANAWNSWALPGDKADAHAMFVDEQDRIWISDFASNAILRFNPFSQRFTAFPSDQANARVLQLSGRIGEVWGAESGLDRLVMIRD</sequence>
<keyword evidence="3 5" id="KW-0456">Lyase</keyword>
<evidence type="ECO:0000256" key="4">
    <source>
        <dbReference type="ARBA" id="ARBA00023251"/>
    </source>
</evidence>
<name>A0A6J4DZF3_9PSED</name>
<dbReference type="GO" id="GO:0030288">
    <property type="term" value="C:outer membrane-bounded periplasmic space"/>
    <property type="evidence" value="ECO:0007669"/>
    <property type="project" value="TreeGrafter"/>
</dbReference>
<dbReference type="Pfam" id="PF24684">
    <property type="entry name" value="Vgb_lyase"/>
    <property type="match status" value="1"/>
</dbReference>
<dbReference type="EMBL" id="AP023189">
    <property type="protein sequence ID" value="BCG22469.1"/>
    <property type="molecule type" value="Genomic_DNA"/>
</dbReference>
<comment type="cofactor">
    <cofactor evidence="5">
        <name>Mg(2+)</name>
        <dbReference type="ChEBI" id="CHEBI:18420"/>
    </cofactor>
</comment>
<evidence type="ECO:0000256" key="5">
    <source>
        <dbReference type="PIRNR" id="PIRNR026412"/>
    </source>
</evidence>
<accession>A0A6J4DZF3</accession>
<dbReference type="PANTHER" id="PTHR40274">
    <property type="entry name" value="VIRGINIAMYCIN B LYASE"/>
    <property type="match status" value="1"/>
</dbReference>
<comment type="similarity">
    <text evidence="5">Belongs to the Vgb family.</text>
</comment>
<dbReference type="RefSeq" id="WP_173177497.1">
    <property type="nucleotide sequence ID" value="NZ_AP023189.1"/>
</dbReference>
<feature type="signal peptide" evidence="6">
    <location>
        <begin position="1"/>
        <end position="20"/>
    </location>
</feature>
<dbReference type="SUPFAM" id="SSF63829">
    <property type="entry name" value="Calcium-dependent phosphotriesterase"/>
    <property type="match status" value="1"/>
</dbReference>
<dbReference type="GO" id="GO:0016835">
    <property type="term" value="F:carbon-oxygen lyase activity"/>
    <property type="evidence" value="ECO:0007669"/>
    <property type="project" value="UniProtKB-UniRule"/>
</dbReference>
<keyword evidence="10" id="KW-1185">Reference proteome</keyword>
<dbReference type="Proteomes" id="UP001054892">
    <property type="component" value="Unassembled WGS sequence"/>
</dbReference>
<dbReference type="EC" id="4.2.99.-" evidence="5"/>
<gene>
    <name evidence="7" type="ORF">TUM18999_06600</name>
    <name evidence="8" type="ORF">TUM20286_33170</name>
</gene>
<dbReference type="InterPro" id="IPR011217">
    <property type="entry name" value="Vgb_bact"/>
</dbReference>
<evidence type="ECO:0000256" key="1">
    <source>
        <dbReference type="ARBA" id="ARBA00022723"/>
    </source>
</evidence>
<evidence type="ECO:0000256" key="2">
    <source>
        <dbReference type="ARBA" id="ARBA00022842"/>
    </source>
</evidence>
<dbReference type="InterPro" id="IPR051344">
    <property type="entry name" value="Vgb"/>
</dbReference>
<feature type="chain" id="PRO_5026723082" description="Virginiamycin B lyase" evidence="6">
    <location>
        <begin position="21"/>
        <end position="316"/>
    </location>
</feature>
<dbReference type="GO" id="GO:0017001">
    <property type="term" value="P:antibiotic catabolic process"/>
    <property type="evidence" value="ECO:0007669"/>
    <property type="project" value="UniProtKB-UniRule"/>
</dbReference>
<organism evidence="7 9">
    <name type="scientific">Pseudomonas tohonis</name>
    <dbReference type="NCBI Taxonomy" id="2725477"/>
    <lineage>
        <taxon>Bacteria</taxon>
        <taxon>Pseudomonadati</taxon>
        <taxon>Pseudomonadota</taxon>
        <taxon>Gammaproteobacteria</taxon>
        <taxon>Pseudomonadales</taxon>
        <taxon>Pseudomonadaceae</taxon>
        <taxon>Pseudomonas</taxon>
    </lineage>
</organism>